<gene>
    <name evidence="1" type="ORF">U27_02159</name>
</gene>
<dbReference type="EMBL" id="DF820463">
    <property type="protein sequence ID" value="GAK55327.1"/>
    <property type="molecule type" value="Genomic_DNA"/>
</dbReference>
<protein>
    <submittedName>
        <fullName evidence="1">Uncharacterized protein</fullName>
    </submittedName>
</protein>
<proteinExistence type="predicted"/>
<evidence type="ECO:0000313" key="2">
    <source>
        <dbReference type="Proteomes" id="UP000030661"/>
    </source>
</evidence>
<evidence type="ECO:0000313" key="1">
    <source>
        <dbReference type="EMBL" id="GAK55327.1"/>
    </source>
</evidence>
<dbReference type="Proteomes" id="UP000030661">
    <property type="component" value="Unassembled WGS sequence"/>
</dbReference>
<dbReference type="AlphaFoldDB" id="A0A0S6W9Y9"/>
<name>A0A0S6W9Y9_VECG1</name>
<dbReference type="HOGENOM" id="CLU_1709638_0_0_0"/>
<reference evidence="1 2" key="1">
    <citation type="journal article" date="2015" name="PeerJ">
        <title>First genomic representation of candidate bacterial phylum KSB3 points to enhanced environmental sensing as a trigger of wastewater bulking.</title>
        <authorList>
            <person name="Sekiguchi Y."/>
            <person name="Ohashi A."/>
            <person name="Parks D.H."/>
            <person name="Yamauchi T."/>
            <person name="Tyson G.W."/>
            <person name="Hugenholtz P."/>
        </authorList>
    </citation>
    <scope>NUCLEOTIDE SEQUENCE [LARGE SCALE GENOMIC DNA]</scope>
</reference>
<accession>A0A0S6W9Y9</accession>
<keyword evidence="2" id="KW-1185">Reference proteome</keyword>
<organism evidence="1 2">
    <name type="scientific">Vecturithrix granuli</name>
    <dbReference type="NCBI Taxonomy" id="1499967"/>
    <lineage>
        <taxon>Bacteria</taxon>
        <taxon>Candidatus Moduliflexota</taxon>
        <taxon>Candidatus Vecturitrichia</taxon>
        <taxon>Candidatus Vecturitrichales</taxon>
        <taxon>Candidatus Vecturitrichaceae</taxon>
        <taxon>Candidatus Vecturithrix</taxon>
    </lineage>
</organism>
<sequence>MLALRQSQYVSSEQTFQTLAASYFVLQRERPQERPQECPPKASLESWRKYRDAVVWRLLCQEERVDIDDLLSYWEILDEMMDISIESASLLLHNLDEYRIRKLTTFEKQRLYPGVTNDVFRLEYDDGQGGSRDVCTGTLLHEAIDLLQAEADRFIRR</sequence>